<reference evidence="1" key="1">
    <citation type="journal article" date="2023" name="G3 (Bethesda)">
        <title>A reference genome for the long-term kleptoplast-retaining sea slug Elysia crispata morphotype clarki.</title>
        <authorList>
            <person name="Eastman K.E."/>
            <person name="Pendleton A.L."/>
            <person name="Shaikh M.A."/>
            <person name="Suttiyut T."/>
            <person name="Ogas R."/>
            <person name="Tomko P."/>
            <person name="Gavelis G."/>
            <person name="Widhalm J.R."/>
            <person name="Wisecaver J.H."/>
        </authorList>
    </citation>
    <scope>NUCLEOTIDE SEQUENCE</scope>
    <source>
        <strain evidence="1">ECLA1</strain>
    </source>
</reference>
<protein>
    <submittedName>
        <fullName evidence="1">Uncharacterized protein</fullName>
    </submittedName>
</protein>
<accession>A0AAE1ECL8</accession>
<sequence length="72" mass="8009">MVSALGQRKTSRVENALRSTVSKVKKDFLNGAKHHNTGTLLLFKAVTGIHSKVSSDYAQEPARRKDKPNKNF</sequence>
<comment type="caution">
    <text evidence="1">The sequence shown here is derived from an EMBL/GenBank/DDBJ whole genome shotgun (WGS) entry which is preliminary data.</text>
</comment>
<organism evidence="1 2">
    <name type="scientific">Elysia crispata</name>
    <name type="common">lettuce slug</name>
    <dbReference type="NCBI Taxonomy" id="231223"/>
    <lineage>
        <taxon>Eukaryota</taxon>
        <taxon>Metazoa</taxon>
        <taxon>Spiralia</taxon>
        <taxon>Lophotrochozoa</taxon>
        <taxon>Mollusca</taxon>
        <taxon>Gastropoda</taxon>
        <taxon>Heterobranchia</taxon>
        <taxon>Euthyneura</taxon>
        <taxon>Panpulmonata</taxon>
        <taxon>Sacoglossa</taxon>
        <taxon>Placobranchoidea</taxon>
        <taxon>Plakobranchidae</taxon>
        <taxon>Elysia</taxon>
    </lineage>
</organism>
<dbReference type="EMBL" id="JAWDGP010000218">
    <property type="protein sequence ID" value="KAK3802679.1"/>
    <property type="molecule type" value="Genomic_DNA"/>
</dbReference>
<gene>
    <name evidence="1" type="ORF">RRG08_001942</name>
</gene>
<evidence type="ECO:0000313" key="2">
    <source>
        <dbReference type="Proteomes" id="UP001283361"/>
    </source>
</evidence>
<dbReference type="Proteomes" id="UP001283361">
    <property type="component" value="Unassembled WGS sequence"/>
</dbReference>
<proteinExistence type="predicted"/>
<evidence type="ECO:0000313" key="1">
    <source>
        <dbReference type="EMBL" id="KAK3802679.1"/>
    </source>
</evidence>
<keyword evidence="2" id="KW-1185">Reference proteome</keyword>
<dbReference type="AlphaFoldDB" id="A0AAE1ECL8"/>
<name>A0AAE1ECL8_9GAST</name>